<gene>
    <name evidence="3" type="ORF">XENOCAPTIV_030517</name>
</gene>
<dbReference type="PROSITE" id="PS50030">
    <property type="entry name" value="UBA"/>
    <property type="match status" value="1"/>
</dbReference>
<accession>A0ABV0REF2</accession>
<comment type="caution">
    <text evidence="3">The sequence shown here is derived from an EMBL/GenBank/DDBJ whole genome shotgun (WGS) entry which is preliminary data.</text>
</comment>
<dbReference type="Gene3D" id="1.10.8.10">
    <property type="entry name" value="DNA helicase RuvA subunit, C-terminal domain"/>
    <property type="match status" value="1"/>
</dbReference>
<evidence type="ECO:0000313" key="4">
    <source>
        <dbReference type="Proteomes" id="UP001434883"/>
    </source>
</evidence>
<dbReference type="CDD" id="cd14337">
    <property type="entry name" value="UBA_MARK_Par1"/>
    <property type="match status" value="1"/>
</dbReference>
<organism evidence="3 4">
    <name type="scientific">Xenoophorus captivus</name>
    <dbReference type="NCBI Taxonomy" id="1517983"/>
    <lineage>
        <taxon>Eukaryota</taxon>
        <taxon>Metazoa</taxon>
        <taxon>Chordata</taxon>
        <taxon>Craniata</taxon>
        <taxon>Vertebrata</taxon>
        <taxon>Euteleostomi</taxon>
        <taxon>Actinopterygii</taxon>
        <taxon>Neopterygii</taxon>
        <taxon>Teleostei</taxon>
        <taxon>Neoteleostei</taxon>
        <taxon>Acanthomorphata</taxon>
        <taxon>Ovalentaria</taxon>
        <taxon>Atherinomorphae</taxon>
        <taxon>Cyprinodontiformes</taxon>
        <taxon>Goodeidae</taxon>
        <taxon>Xenoophorus</taxon>
    </lineage>
</organism>
<keyword evidence="4" id="KW-1185">Reference proteome</keyword>
<dbReference type="Proteomes" id="UP001434883">
    <property type="component" value="Unassembled WGS sequence"/>
</dbReference>
<dbReference type="Pfam" id="PF00627">
    <property type="entry name" value="UBA"/>
    <property type="match status" value="1"/>
</dbReference>
<dbReference type="EMBL" id="JAHRIN010042958">
    <property type="protein sequence ID" value="MEQ2206529.1"/>
    <property type="molecule type" value="Genomic_DNA"/>
</dbReference>
<evidence type="ECO:0000259" key="2">
    <source>
        <dbReference type="PROSITE" id="PS50030"/>
    </source>
</evidence>
<dbReference type="InterPro" id="IPR015940">
    <property type="entry name" value="UBA"/>
</dbReference>
<evidence type="ECO:0000313" key="3">
    <source>
        <dbReference type="EMBL" id="MEQ2206529.1"/>
    </source>
</evidence>
<feature type="domain" description="UBA" evidence="2">
    <location>
        <begin position="1"/>
        <end position="31"/>
    </location>
</feature>
<protein>
    <recommendedName>
        <fullName evidence="2">UBA domain-containing protein</fullName>
    </recommendedName>
</protein>
<evidence type="ECO:0000256" key="1">
    <source>
        <dbReference type="SAM" id="MobiDB-lite"/>
    </source>
</evidence>
<name>A0ABV0REF2_9TELE</name>
<reference evidence="3 4" key="1">
    <citation type="submission" date="2021-06" db="EMBL/GenBank/DDBJ databases">
        <authorList>
            <person name="Palmer J.M."/>
        </authorList>
    </citation>
    <scope>NUCLEOTIDE SEQUENCE [LARGE SCALE GENOMIC DNA]</scope>
    <source>
        <strain evidence="3 4">XC_2019</strain>
        <tissue evidence="3">Muscle</tissue>
    </source>
</reference>
<feature type="compositionally biased region" description="Basic and acidic residues" evidence="1">
    <location>
        <begin position="41"/>
        <end position="55"/>
    </location>
</feature>
<feature type="region of interest" description="Disordered" evidence="1">
    <location>
        <begin position="39"/>
        <end position="84"/>
    </location>
</feature>
<sequence length="84" mass="9307">MVTMGFPKEEITDSLKNQKYDDVMATYLLLGRKAPEALSVESDHREEWDGARRLELSTSKGDVPASPLGVQERKKASSAVGVRK</sequence>
<proteinExistence type="predicted"/>